<feature type="transmembrane region" description="Helical" evidence="6">
    <location>
        <begin position="243"/>
        <end position="271"/>
    </location>
</feature>
<dbReference type="Proteomes" id="UP000626844">
    <property type="component" value="Unassembled WGS sequence"/>
</dbReference>
<comment type="subcellular location">
    <subcellularLocation>
        <location evidence="1">Membrane</location>
        <topology evidence="1">Multi-pass membrane protein</topology>
    </subcellularLocation>
</comment>
<evidence type="ECO:0000313" key="7">
    <source>
        <dbReference type="EMBL" id="MBD1382044.1"/>
    </source>
</evidence>
<accession>A0A926NI09</accession>
<dbReference type="AlphaFoldDB" id="A0A926NI09"/>
<organism evidence="7 8">
    <name type="scientific">Metabacillus arenae</name>
    <dbReference type="NCBI Taxonomy" id="2771434"/>
    <lineage>
        <taxon>Bacteria</taxon>
        <taxon>Bacillati</taxon>
        <taxon>Bacillota</taxon>
        <taxon>Bacilli</taxon>
        <taxon>Bacillales</taxon>
        <taxon>Bacillaceae</taxon>
        <taxon>Metabacillus</taxon>
    </lineage>
</organism>
<comment type="similarity">
    <text evidence="2">Belongs to the autoinducer-2 exporter (AI-2E) (TC 2.A.86) family.</text>
</comment>
<evidence type="ECO:0000256" key="5">
    <source>
        <dbReference type="ARBA" id="ARBA00023136"/>
    </source>
</evidence>
<keyword evidence="5 6" id="KW-0472">Membrane</keyword>
<dbReference type="PANTHER" id="PTHR21716">
    <property type="entry name" value="TRANSMEMBRANE PROTEIN"/>
    <property type="match status" value="1"/>
</dbReference>
<keyword evidence="3 6" id="KW-0812">Transmembrane</keyword>
<keyword evidence="4 6" id="KW-1133">Transmembrane helix</keyword>
<dbReference type="InterPro" id="IPR002549">
    <property type="entry name" value="AI-2E-like"/>
</dbReference>
<dbReference type="GO" id="GO:0016020">
    <property type="term" value="C:membrane"/>
    <property type="evidence" value="ECO:0007669"/>
    <property type="project" value="UniProtKB-SubCell"/>
</dbReference>
<evidence type="ECO:0000256" key="6">
    <source>
        <dbReference type="SAM" id="Phobius"/>
    </source>
</evidence>
<evidence type="ECO:0000256" key="1">
    <source>
        <dbReference type="ARBA" id="ARBA00004141"/>
    </source>
</evidence>
<protein>
    <submittedName>
        <fullName evidence="7">AI-2E family transporter</fullName>
    </submittedName>
</protein>
<keyword evidence="8" id="KW-1185">Reference proteome</keyword>
<feature type="transmembrane region" description="Helical" evidence="6">
    <location>
        <begin position="38"/>
        <end position="60"/>
    </location>
</feature>
<evidence type="ECO:0000313" key="8">
    <source>
        <dbReference type="Proteomes" id="UP000626844"/>
    </source>
</evidence>
<dbReference type="GO" id="GO:0055085">
    <property type="term" value="P:transmembrane transport"/>
    <property type="evidence" value="ECO:0007669"/>
    <property type="project" value="TreeGrafter"/>
</dbReference>
<dbReference type="EMBL" id="JACXAI010000025">
    <property type="protein sequence ID" value="MBD1382044.1"/>
    <property type="molecule type" value="Genomic_DNA"/>
</dbReference>
<feature type="transmembrane region" description="Helical" evidence="6">
    <location>
        <begin position="7"/>
        <end position="26"/>
    </location>
</feature>
<dbReference type="Pfam" id="PF01594">
    <property type="entry name" value="AI-2E_transport"/>
    <property type="match status" value="1"/>
</dbReference>
<evidence type="ECO:0000256" key="3">
    <source>
        <dbReference type="ARBA" id="ARBA00022692"/>
    </source>
</evidence>
<evidence type="ECO:0000256" key="2">
    <source>
        <dbReference type="ARBA" id="ARBA00009773"/>
    </source>
</evidence>
<gene>
    <name evidence="7" type="ORF">IC621_17585</name>
</gene>
<sequence>MRDKQIKWLLSIALLLLTFLTIYMFLKLNVLWNPLITVVKAIFGPFLIAAFITYLLHPLIEKLHESGVQRPLAIFIIYLLFFGAIGYGFYRGIPVLIEQLKDLSNNIPYIAKTYNSWLSFIHNQTDHWPDGIHERIDGFFHDIEIWMNHAIDKVLRSIGKLVDYILVLAIIPFLVFYMLKDFEVLKKSAWYLTPKKWRKQGQQFMKDLDHSLGSYIRGQFFVCVLIGFLAFISLWIFQVRYPLILGLIIGITNIIPYFGPLIGAVPALIIASTMSPRIVLMVVIIILTLQFIEGNILGPLIVGKSLHMHPIVIMLALLAGGKLAGILGMILAVPVVVIMKVLIVHLAQLKWQH</sequence>
<feature type="transmembrane region" description="Helical" evidence="6">
    <location>
        <begin position="215"/>
        <end position="237"/>
    </location>
</feature>
<feature type="transmembrane region" description="Helical" evidence="6">
    <location>
        <begin position="72"/>
        <end position="90"/>
    </location>
</feature>
<proteinExistence type="inferred from homology"/>
<comment type="caution">
    <text evidence="7">The sequence shown here is derived from an EMBL/GenBank/DDBJ whole genome shotgun (WGS) entry which is preliminary data.</text>
</comment>
<feature type="transmembrane region" description="Helical" evidence="6">
    <location>
        <begin position="323"/>
        <end position="347"/>
    </location>
</feature>
<dbReference type="RefSeq" id="WP_191159849.1">
    <property type="nucleotide sequence ID" value="NZ_JACXAI010000025.1"/>
</dbReference>
<feature type="transmembrane region" description="Helical" evidence="6">
    <location>
        <begin position="161"/>
        <end position="179"/>
    </location>
</feature>
<name>A0A926NI09_9BACI</name>
<reference evidence="7" key="1">
    <citation type="submission" date="2020-09" db="EMBL/GenBank/DDBJ databases">
        <title>A novel bacterium of genus Bacillus, isolated from South China Sea.</title>
        <authorList>
            <person name="Huang H."/>
            <person name="Mo K."/>
            <person name="Hu Y."/>
        </authorList>
    </citation>
    <scope>NUCLEOTIDE SEQUENCE</scope>
    <source>
        <strain evidence="7">IB182487</strain>
    </source>
</reference>
<evidence type="ECO:0000256" key="4">
    <source>
        <dbReference type="ARBA" id="ARBA00022989"/>
    </source>
</evidence>
<dbReference type="PANTHER" id="PTHR21716:SF15">
    <property type="entry name" value="TRANSPORT PROTEIN YRRI-RELATED"/>
    <property type="match status" value="1"/>
</dbReference>
<feature type="transmembrane region" description="Helical" evidence="6">
    <location>
        <begin position="278"/>
        <end position="303"/>
    </location>
</feature>